<dbReference type="Ensembl" id="ENSCMIT00000039914.1">
    <property type="protein sequence ID" value="ENSCMIP00000039344.1"/>
    <property type="gene ID" value="ENSCMIG00000016496.1"/>
</dbReference>
<evidence type="ECO:0000313" key="2">
    <source>
        <dbReference type="Ensembl" id="ENSCMIP00000039344.1"/>
    </source>
</evidence>
<reference evidence="3" key="2">
    <citation type="journal article" date="2007" name="PLoS Biol.">
        <title>Survey sequencing and comparative analysis of the elephant shark (Callorhinchus milii) genome.</title>
        <authorList>
            <person name="Venkatesh B."/>
            <person name="Kirkness E.F."/>
            <person name="Loh Y.H."/>
            <person name="Halpern A.L."/>
            <person name="Lee A.P."/>
            <person name="Johnson J."/>
            <person name="Dandona N."/>
            <person name="Viswanathan L.D."/>
            <person name="Tay A."/>
            <person name="Venter J.C."/>
            <person name="Strausberg R.L."/>
            <person name="Brenner S."/>
        </authorList>
    </citation>
    <scope>NUCLEOTIDE SEQUENCE [LARGE SCALE GENOMIC DNA]</scope>
</reference>
<dbReference type="Proteomes" id="UP000314986">
    <property type="component" value="Unassembled WGS sequence"/>
</dbReference>
<evidence type="ECO:0000313" key="3">
    <source>
        <dbReference type="Proteomes" id="UP000314986"/>
    </source>
</evidence>
<reference evidence="3" key="1">
    <citation type="journal article" date="2006" name="Science">
        <title>Ancient noncoding elements conserved in the human genome.</title>
        <authorList>
            <person name="Venkatesh B."/>
            <person name="Kirkness E.F."/>
            <person name="Loh Y.H."/>
            <person name="Halpern A.L."/>
            <person name="Lee A.P."/>
            <person name="Johnson J."/>
            <person name="Dandona N."/>
            <person name="Viswanathan L.D."/>
            <person name="Tay A."/>
            <person name="Venter J.C."/>
            <person name="Strausberg R.L."/>
            <person name="Brenner S."/>
        </authorList>
    </citation>
    <scope>NUCLEOTIDE SEQUENCE [LARGE SCALE GENOMIC DNA]</scope>
</reference>
<proteinExistence type="predicted"/>
<keyword evidence="3" id="KW-1185">Reference proteome</keyword>
<feature type="signal peptide" evidence="1">
    <location>
        <begin position="1"/>
        <end position="22"/>
    </location>
</feature>
<reference evidence="2" key="5">
    <citation type="submission" date="2025-09" db="UniProtKB">
        <authorList>
            <consortium name="Ensembl"/>
        </authorList>
    </citation>
    <scope>IDENTIFICATION</scope>
</reference>
<name>A0A4W3J7Y7_CALMI</name>
<keyword evidence="1" id="KW-0732">Signal</keyword>
<reference evidence="3" key="3">
    <citation type="journal article" date="2014" name="Nature">
        <title>Elephant shark genome provides unique insights into gnathostome evolution.</title>
        <authorList>
            <consortium name="International Elephant Shark Genome Sequencing Consortium"/>
            <person name="Venkatesh B."/>
            <person name="Lee A.P."/>
            <person name="Ravi V."/>
            <person name="Maurya A.K."/>
            <person name="Lian M.M."/>
            <person name="Swann J.B."/>
            <person name="Ohta Y."/>
            <person name="Flajnik M.F."/>
            <person name="Sutoh Y."/>
            <person name="Kasahara M."/>
            <person name="Hoon S."/>
            <person name="Gangu V."/>
            <person name="Roy S.W."/>
            <person name="Irimia M."/>
            <person name="Korzh V."/>
            <person name="Kondrychyn I."/>
            <person name="Lim Z.W."/>
            <person name="Tay B.H."/>
            <person name="Tohari S."/>
            <person name="Kong K.W."/>
            <person name="Ho S."/>
            <person name="Lorente-Galdos B."/>
            <person name="Quilez J."/>
            <person name="Marques-Bonet T."/>
            <person name="Raney B.J."/>
            <person name="Ingham P.W."/>
            <person name="Tay A."/>
            <person name="Hillier L.W."/>
            <person name="Minx P."/>
            <person name="Boehm T."/>
            <person name="Wilson R.K."/>
            <person name="Brenner S."/>
            <person name="Warren W.C."/>
        </authorList>
    </citation>
    <scope>NUCLEOTIDE SEQUENCE [LARGE SCALE GENOMIC DNA]</scope>
</reference>
<reference evidence="2" key="4">
    <citation type="submission" date="2025-08" db="UniProtKB">
        <authorList>
            <consortium name="Ensembl"/>
        </authorList>
    </citation>
    <scope>IDENTIFICATION</scope>
</reference>
<accession>A0A4W3J7Y7</accession>
<organism evidence="2 3">
    <name type="scientific">Callorhinchus milii</name>
    <name type="common">Ghost shark</name>
    <dbReference type="NCBI Taxonomy" id="7868"/>
    <lineage>
        <taxon>Eukaryota</taxon>
        <taxon>Metazoa</taxon>
        <taxon>Chordata</taxon>
        <taxon>Craniata</taxon>
        <taxon>Vertebrata</taxon>
        <taxon>Chondrichthyes</taxon>
        <taxon>Holocephali</taxon>
        <taxon>Chimaeriformes</taxon>
        <taxon>Callorhinchidae</taxon>
        <taxon>Callorhinchus</taxon>
    </lineage>
</organism>
<dbReference type="AlphaFoldDB" id="A0A4W3J7Y7"/>
<feature type="chain" id="PRO_5021358591" evidence="1">
    <location>
        <begin position="23"/>
        <end position="100"/>
    </location>
</feature>
<evidence type="ECO:0000256" key="1">
    <source>
        <dbReference type="SAM" id="SignalP"/>
    </source>
</evidence>
<protein>
    <submittedName>
        <fullName evidence="2">Uncharacterized protein</fullName>
    </submittedName>
</protein>
<dbReference type="InParanoid" id="A0A4W3J7Y7"/>
<sequence length="100" mass="11129">VKHLPESVVFFLYSVCLSVAVGQNCECHRPGSKHPASTMMNLIIRAQYESRVSPALIITLVSQQAKLQLVILRLSDHANCGSMLLMTHNTFGERTYEQGL</sequence>